<organism evidence="1 2">
    <name type="scientific">Natronomonas moolapensis (strain DSM 18674 / CECT 7526 / JCM 14361 / 8.8.11)</name>
    <dbReference type="NCBI Taxonomy" id="268739"/>
    <lineage>
        <taxon>Archaea</taxon>
        <taxon>Methanobacteriati</taxon>
        <taxon>Methanobacteriota</taxon>
        <taxon>Stenosarchaea group</taxon>
        <taxon>Halobacteria</taxon>
        <taxon>Halobacteriales</taxon>
        <taxon>Natronomonadaceae</taxon>
        <taxon>Natronomonas</taxon>
    </lineage>
</organism>
<dbReference type="eggNOG" id="arCOG10284">
    <property type="taxonomic scope" value="Archaea"/>
</dbReference>
<dbReference type="HOGENOM" id="CLU_197237_0_0_2"/>
<proteinExistence type="predicted"/>
<dbReference type="GeneID" id="55549444"/>
<dbReference type="RefSeq" id="WP_015408072.1">
    <property type="nucleotide sequence ID" value="NC_020388.1"/>
</dbReference>
<evidence type="ECO:0000313" key="2">
    <source>
        <dbReference type="Proteomes" id="UP000011867"/>
    </source>
</evidence>
<evidence type="ECO:0000313" key="1">
    <source>
        <dbReference type="EMBL" id="CCQ35222.1"/>
    </source>
</evidence>
<keyword evidence="2" id="KW-1185">Reference proteome</keyword>
<dbReference type="AlphaFoldDB" id="M1XMV9"/>
<dbReference type="OrthoDB" id="200851at2157"/>
<accession>M1XMV9</accession>
<gene>
    <name evidence="1" type="ordered locus">Nmlp_1010</name>
</gene>
<sequence length="58" mass="6320">MDCVYCGSDLSAYDPVYVEETADGERVEVGGFCNYACLSAHIEASELVYGDACEWSPE</sequence>
<dbReference type="EMBL" id="HF582854">
    <property type="protein sequence ID" value="CCQ35222.1"/>
    <property type="molecule type" value="Genomic_DNA"/>
</dbReference>
<name>M1XMV9_NATM8</name>
<protein>
    <submittedName>
        <fullName evidence="1">Small CPxCG-related zinc finger protein</fullName>
    </submittedName>
</protein>
<reference evidence="1 2" key="1">
    <citation type="journal article" date="2013" name="Genome Announc.">
        <title>Genome of the haloarchaeon Natronomonas moolapensis, a neutrophilic member of a previously haloalkaliphilic genus.</title>
        <authorList>
            <person name="Dyall-Smith M.L."/>
            <person name="Pfeiffer F."/>
            <person name="Oberwinkler T."/>
            <person name="Klee K."/>
            <person name="Rampp M."/>
            <person name="Palm P."/>
            <person name="Gross K."/>
            <person name="Schuster S.C."/>
            <person name="Oesterhelt D."/>
        </authorList>
    </citation>
    <scope>NUCLEOTIDE SEQUENCE [LARGE SCALE GENOMIC DNA]</scope>
    <source>
        <strain evidence="2">DSM 18674 / JCM 14361 / 8.8.11</strain>
    </source>
</reference>
<dbReference type="Proteomes" id="UP000011867">
    <property type="component" value="Chromosome"/>
</dbReference>
<dbReference type="KEGG" id="nmo:Nmlp_1010"/>